<evidence type="ECO:0000256" key="3">
    <source>
        <dbReference type="ARBA" id="ARBA00004904"/>
    </source>
</evidence>
<dbReference type="PANTHER" id="PTHR21327">
    <property type="entry name" value="GTP CYCLOHYDROLASE II-RELATED"/>
    <property type="match status" value="1"/>
</dbReference>
<keyword evidence="10" id="KW-0456">Lyase</keyword>
<evidence type="ECO:0000259" key="11">
    <source>
        <dbReference type="Pfam" id="PF00925"/>
    </source>
</evidence>
<evidence type="ECO:0000313" key="13">
    <source>
        <dbReference type="Proteomes" id="UP001242010"/>
    </source>
</evidence>
<feature type="binding site" evidence="10">
    <location>
        <begin position="33"/>
        <end position="34"/>
    </location>
    <ligand>
        <name>D-ribulose 5-phosphate</name>
        <dbReference type="ChEBI" id="CHEBI:58121"/>
    </ligand>
</feature>
<dbReference type="Gene3D" id="3.40.50.10990">
    <property type="entry name" value="GTP cyclohydrolase II"/>
    <property type="match status" value="1"/>
</dbReference>
<evidence type="ECO:0000256" key="5">
    <source>
        <dbReference type="ARBA" id="ARBA00008976"/>
    </source>
</evidence>
<reference evidence="13" key="1">
    <citation type="journal article" date="2023" name="Int. J. Syst. Evol. Microbiol.">
        <title>Mesoterricola silvestris gen. nov., sp. nov., Mesoterricola sediminis sp. nov., Geothrix oryzae sp. nov., Geothrix edaphica sp. nov., Geothrix rubra sp. nov., and Geothrix limicola sp. nov., six novel members of Acidobacteriota isolated from soils.</title>
        <authorList>
            <person name="Itoh H."/>
            <person name="Sugisawa Y."/>
            <person name="Mise K."/>
            <person name="Xu Z."/>
            <person name="Kuniyasu M."/>
            <person name="Ushijima N."/>
            <person name="Kawano K."/>
            <person name="Kobayashi E."/>
            <person name="Shiratori Y."/>
            <person name="Masuda Y."/>
            <person name="Senoo K."/>
        </authorList>
    </citation>
    <scope>NUCLEOTIDE SEQUENCE [LARGE SCALE GENOMIC DNA]</scope>
    <source>
        <strain evidence="13">Red222</strain>
    </source>
</reference>
<keyword evidence="8 10" id="KW-0686">Riboflavin biosynthesis</keyword>
<dbReference type="NCBIfam" id="TIGR00506">
    <property type="entry name" value="ribB"/>
    <property type="match status" value="1"/>
</dbReference>
<feature type="domain" description="GTP cyclohydrolase II" evidence="11">
    <location>
        <begin position="217"/>
        <end position="359"/>
    </location>
</feature>
<feature type="binding site" evidence="10">
    <location>
        <position position="38"/>
    </location>
    <ligand>
        <name>D-ribulose 5-phosphate</name>
        <dbReference type="ChEBI" id="CHEBI:58121"/>
    </ligand>
</feature>
<feature type="binding site" evidence="10">
    <location>
        <begin position="146"/>
        <end position="150"/>
    </location>
    <ligand>
        <name>D-ribulose 5-phosphate</name>
        <dbReference type="ChEBI" id="CHEBI:58121"/>
    </ligand>
</feature>
<protein>
    <recommendedName>
        <fullName evidence="7 10">3,4-dihydroxy-2-butanone 4-phosphate synthase</fullName>
        <shortName evidence="10">DHBP synthase</shortName>
        <ecNumber evidence="6 10">4.1.99.12</ecNumber>
    </recommendedName>
</protein>
<comment type="similarity">
    <text evidence="5">In the C-terminal section; belongs to the GTP cyclohydrolase II family.</text>
</comment>
<comment type="similarity">
    <text evidence="10">Belongs to the DHBP synthase family.</text>
</comment>
<evidence type="ECO:0000256" key="8">
    <source>
        <dbReference type="ARBA" id="ARBA00022619"/>
    </source>
</evidence>
<organism evidence="12 13">
    <name type="scientific">Geothrix oryzae</name>
    <dbReference type="NCBI Taxonomy" id="2927975"/>
    <lineage>
        <taxon>Bacteria</taxon>
        <taxon>Pseudomonadati</taxon>
        <taxon>Acidobacteriota</taxon>
        <taxon>Holophagae</taxon>
        <taxon>Holophagales</taxon>
        <taxon>Holophagaceae</taxon>
        <taxon>Geothrix</taxon>
    </lineage>
</organism>
<dbReference type="Gene3D" id="3.90.870.10">
    <property type="entry name" value="DHBP synthase"/>
    <property type="match status" value="1"/>
</dbReference>
<dbReference type="HAMAP" id="MF_00180">
    <property type="entry name" value="RibB"/>
    <property type="match status" value="1"/>
</dbReference>
<keyword evidence="13" id="KW-1185">Reference proteome</keyword>
<dbReference type="PANTHER" id="PTHR21327:SF18">
    <property type="entry name" value="3,4-DIHYDROXY-2-BUTANONE 4-PHOSPHATE SYNTHASE"/>
    <property type="match status" value="1"/>
</dbReference>
<evidence type="ECO:0000256" key="7">
    <source>
        <dbReference type="ARBA" id="ARBA00018836"/>
    </source>
</evidence>
<dbReference type="RefSeq" id="WP_286353578.1">
    <property type="nucleotide sequence ID" value="NZ_AP027079.1"/>
</dbReference>
<comment type="catalytic activity">
    <reaction evidence="1 10">
        <text>D-ribulose 5-phosphate = (2S)-2-hydroxy-3-oxobutyl phosphate + formate + H(+)</text>
        <dbReference type="Rhea" id="RHEA:18457"/>
        <dbReference type="ChEBI" id="CHEBI:15378"/>
        <dbReference type="ChEBI" id="CHEBI:15740"/>
        <dbReference type="ChEBI" id="CHEBI:58121"/>
        <dbReference type="ChEBI" id="CHEBI:58830"/>
        <dbReference type="EC" id="4.1.99.12"/>
    </reaction>
</comment>
<evidence type="ECO:0000313" key="12">
    <source>
        <dbReference type="EMBL" id="BDU69857.1"/>
    </source>
</evidence>
<comment type="subunit">
    <text evidence="10">Homodimer.</text>
</comment>
<name>A0ABN6UY07_9BACT</name>
<evidence type="ECO:0000256" key="9">
    <source>
        <dbReference type="ARBA" id="ARBA00022723"/>
    </source>
</evidence>
<evidence type="ECO:0000256" key="1">
    <source>
        <dbReference type="ARBA" id="ARBA00000141"/>
    </source>
</evidence>
<sequence>MSDRPDSPFAPIEQAIEAIRQGHMIVVVDDEDRENEGDLTLAAEHVSPEAIAFMATHGRGLICAALEGPALDRLQIPLMVRDNTSPFETAFCVSVEAREGTTTGISAQDRSRTIQALIAPDAKPQHFVKPGHVFPLRARPGGVLTRTGQTEASVDLARLAGLHPSGVICEIMKDDGTMARVPDLIPFCRQHGLLLVTVADLVAYRLRQEPLVAHLETRTMSSQWGDLKVHRFRSLLDGGSHLAFVLGDLGTGAPPLVRVHVETLPDDLHGFQTGLFQKAMAALAKEGRGALVYLRRHAHTPGVAEEGQAQPQAMSDRDFGVGAQILQQLGIGKMRLLSRHETKYIGLRGFGLDICAHVPLEPSTDQALPEHPSTEPR</sequence>
<dbReference type="Pfam" id="PF00925">
    <property type="entry name" value="GTP_cyclohydro2"/>
    <property type="match status" value="1"/>
</dbReference>
<dbReference type="InterPro" id="IPR017945">
    <property type="entry name" value="DHBP_synth_RibB-like_a/b_dom"/>
</dbReference>
<dbReference type="SUPFAM" id="SSF55821">
    <property type="entry name" value="YrdC/RibB"/>
    <property type="match status" value="1"/>
</dbReference>
<dbReference type="Proteomes" id="UP001242010">
    <property type="component" value="Chromosome"/>
</dbReference>
<comment type="similarity">
    <text evidence="4">In the N-terminal section; belongs to the DHBP synthase family.</text>
</comment>
<comment type="cofactor">
    <cofactor evidence="10">
        <name>Mg(2+)</name>
        <dbReference type="ChEBI" id="CHEBI:18420"/>
    </cofactor>
    <cofactor evidence="10">
        <name>Mn(2+)</name>
        <dbReference type="ChEBI" id="CHEBI:29035"/>
    </cofactor>
    <text evidence="10">Binds 2 divalent metal cations per subunit. Magnesium or manganese.</text>
</comment>
<comment type="pathway">
    <text evidence="3 10">Cofactor biosynthesis; riboflavin biosynthesis; 2-hydroxy-3-oxobutyl phosphate from D-ribulose 5-phosphate: step 1/1.</text>
</comment>
<comment type="caution">
    <text evidence="10">Lacks conserved residue(s) required for the propagation of feature annotation.</text>
</comment>
<accession>A0ABN6UY07</accession>
<evidence type="ECO:0000256" key="4">
    <source>
        <dbReference type="ARBA" id="ARBA00005520"/>
    </source>
</evidence>
<feature type="binding site" evidence="10">
    <location>
        <position position="34"/>
    </location>
    <ligand>
        <name>Mg(2+)</name>
        <dbReference type="ChEBI" id="CHEBI:18420"/>
        <label>1</label>
    </ligand>
</feature>
<evidence type="ECO:0000256" key="2">
    <source>
        <dbReference type="ARBA" id="ARBA00002284"/>
    </source>
</evidence>
<dbReference type="EMBL" id="AP027079">
    <property type="protein sequence ID" value="BDU69857.1"/>
    <property type="molecule type" value="Genomic_DNA"/>
</dbReference>
<dbReference type="Pfam" id="PF00926">
    <property type="entry name" value="DHBP_synthase"/>
    <property type="match status" value="1"/>
</dbReference>
<feature type="binding site" evidence="10">
    <location>
        <position position="34"/>
    </location>
    <ligand>
        <name>Mg(2+)</name>
        <dbReference type="ChEBI" id="CHEBI:18420"/>
        <label>2</label>
    </ligand>
</feature>
<dbReference type="InterPro" id="IPR032677">
    <property type="entry name" value="GTP_cyclohydro_II"/>
</dbReference>
<dbReference type="PIRSF" id="PIRSF001259">
    <property type="entry name" value="RibA"/>
    <property type="match status" value="1"/>
</dbReference>
<dbReference type="SUPFAM" id="SSF142695">
    <property type="entry name" value="RibA-like"/>
    <property type="match status" value="1"/>
</dbReference>
<feature type="site" description="Essential for catalytic activity" evidence="10">
    <location>
        <position position="132"/>
    </location>
</feature>
<proteinExistence type="inferred from homology"/>
<keyword evidence="9 10" id="KW-0479">Metal-binding</keyword>
<dbReference type="InterPro" id="IPR036144">
    <property type="entry name" value="RibA-like_sf"/>
</dbReference>
<keyword evidence="10" id="KW-0460">Magnesium</keyword>
<evidence type="ECO:0000256" key="10">
    <source>
        <dbReference type="HAMAP-Rule" id="MF_00180"/>
    </source>
</evidence>
<feature type="site" description="Essential for catalytic activity" evidence="10">
    <location>
        <position position="170"/>
    </location>
</feature>
<dbReference type="InterPro" id="IPR000422">
    <property type="entry name" value="DHBP_synthase_RibB"/>
</dbReference>
<comment type="function">
    <text evidence="2 10">Catalyzes the conversion of D-ribulose 5-phosphate to formate and 3,4-dihydroxy-2-butanone 4-phosphate.</text>
</comment>
<gene>
    <name evidence="12" type="primary">ribBA</name>
    <name evidence="10" type="synonym">ribB</name>
    <name evidence="12" type="ORF">GETHOR_19580</name>
</gene>
<dbReference type="EC" id="4.1.99.12" evidence="6 10"/>
<evidence type="ECO:0000256" key="6">
    <source>
        <dbReference type="ARBA" id="ARBA00012153"/>
    </source>
</evidence>
<keyword evidence="10" id="KW-0464">Manganese</keyword>